<evidence type="ECO:0000256" key="1">
    <source>
        <dbReference type="SAM" id="Phobius"/>
    </source>
</evidence>
<comment type="caution">
    <text evidence="2">The sequence shown here is derived from an EMBL/GenBank/DDBJ whole genome shotgun (WGS) entry which is preliminary data.</text>
</comment>
<evidence type="ECO:0000313" key="3">
    <source>
        <dbReference type="Proteomes" id="UP000029448"/>
    </source>
</evidence>
<sequence length="115" mass="12848">MLTIPTFWPYFLFLFGLQWVIAAIRERNNAKLLGTPFAFFDIATAGMATMMLWLRRSIRYAVFLAVPVTALCTVLSLGLYLLGHEKEALSALDVALMAGFGGWLLDLLSSMIEEI</sequence>
<name>A0A095B5D4_9PROT</name>
<proteinExistence type="predicted"/>
<accession>A0A095B5D4</accession>
<dbReference type="RefSeq" id="WP_035379267.1">
    <property type="nucleotide sequence ID" value="NZ_JACAOJ010000066.1"/>
</dbReference>
<keyword evidence="1" id="KW-0472">Membrane</keyword>
<dbReference type="AlphaFoldDB" id="A0A095B5D4"/>
<dbReference type="PATRIC" id="fig|104102.7.peg.1313"/>
<dbReference type="EMBL" id="JOKM01000051">
    <property type="protein sequence ID" value="KGB24178.1"/>
    <property type="molecule type" value="Genomic_DNA"/>
</dbReference>
<evidence type="ECO:0000313" key="2">
    <source>
        <dbReference type="EMBL" id="KGB24178.1"/>
    </source>
</evidence>
<organism evidence="2 3">
    <name type="scientific">Acetobacter tropicalis</name>
    <dbReference type="NCBI Taxonomy" id="104102"/>
    <lineage>
        <taxon>Bacteria</taxon>
        <taxon>Pseudomonadati</taxon>
        <taxon>Pseudomonadota</taxon>
        <taxon>Alphaproteobacteria</taxon>
        <taxon>Acetobacterales</taxon>
        <taxon>Acetobacteraceae</taxon>
        <taxon>Acetobacter</taxon>
    </lineage>
</organism>
<protein>
    <submittedName>
        <fullName evidence="2">Uncharacterized protein</fullName>
    </submittedName>
</protein>
<gene>
    <name evidence="2" type="ORF">AtDm6_1323</name>
</gene>
<keyword evidence="1" id="KW-0812">Transmembrane</keyword>
<reference evidence="2 3" key="1">
    <citation type="submission" date="2014-06" db="EMBL/GenBank/DDBJ databases">
        <title>Functional and comparative genomic analyses of the Drosophila gut microbiota identify candidate symbiosis factors.</title>
        <authorList>
            <person name="Newell P.D."/>
            <person name="Chaston J.M."/>
            <person name="Douglas A.E."/>
        </authorList>
    </citation>
    <scope>NUCLEOTIDE SEQUENCE [LARGE SCALE GENOMIC DNA]</scope>
    <source>
        <strain evidence="2 3">DmCS_006</strain>
    </source>
</reference>
<keyword evidence="1" id="KW-1133">Transmembrane helix</keyword>
<keyword evidence="3" id="KW-1185">Reference proteome</keyword>
<dbReference type="Proteomes" id="UP000029448">
    <property type="component" value="Unassembled WGS sequence"/>
</dbReference>
<feature type="transmembrane region" description="Helical" evidence="1">
    <location>
        <begin position="36"/>
        <end position="54"/>
    </location>
</feature>
<feature type="transmembrane region" description="Helical" evidence="1">
    <location>
        <begin position="6"/>
        <end position="24"/>
    </location>
</feature>
<feature type="transmembrane region" description="Helical" evidence="1">
    <location>
        <begin position="60"/>
        <end position="82"/>
    </location>
</feature>